<evidence type="ECO:0000313" key="2">
    <source>
        <dbReference type="Proteomes" id="UP000299102"/>
    </source>
</evidence>
<protein>
    <submittedName>
        <fullName evidence="1">Uncharacterized protein</fullName>
    </submittedName>
</protein>
<gene>
    <name evidence="1" type="ORF">EVAR_42442_1</name>
</gene>
<reference evidence="1 2" key="1">
    <citation type="journal article" date="2019" name="Commun. Biol.">
        <title>The bagworm genome reveals a unique fibroin gene that provides high tensile strength.</title>
        <authorList>
            <person name="Kono N."/>
            <person name="Nakamura H."/>
            <person name="Ohtoshi R."/>
            <person name="Tomita M."/>
            <person name="Numata K."/>
            <person name="Arakawa K."/>
        </authorList>
    </citation>
    <scope>NUCLEOTIDE SEQUENCE [LARGE SCALE GENOMIC DNA]</scope>
</reference>
<organism evidence="1 2">
    <name type="scientific">Eumeta variegata</name>
    <name type="common">Bagworm moth</name>
    <name type="synonym">Eumeta japonica</name>
    <dbReference type="NCBI Taxonomy" id="151549"/>
    <lineage>
        <taxon>Eukaryota</taxon>
        <taxon>Metazoa</taxon>
        <taxon>Ecdysozoa</taxon>
        <taxon>Arthropoda</taxon>
        <taxon>Hexapoda</taxon>
        <taxon>Insecta</taxon>
        <taxon>Pterygota</taxon>
        <taxon>Neoptera</taxon>
        <taxon>Endopterygota</taxon>
        <taxon>Lepidoptera</taxon>
        <taxon>Glossata</taxon>
        <taxon>Ditrysia</taxon>
        <taxon>Tineoidea</taxon>
        <taxon>Psychidae</taxon>
        <taxon>Oiketicinae</taxon>
        <taxon>Eumeta</taxon>
    </lineage>
</organism>
<accession>A0A4C1XX09</accession>
<keyword evidence="2" id="KW-1185">Reference proteome</keyword>
<name>A0A4C1XX09_EUMVA</name>
<comment type="caution">
    <text evidence="1">The sequence shown here is derived from an EMBL/GenBank/DDBJ whole genome shotgun (WGS) entry which is preliminary data.</text>
</comment>
<dbReference type="AlphaFoldDB" id="A0A4C1XX09"/>
<proteinExistence type="predicted"/>
<dbReference type="Proteomes" id="UP000299102">
    <property type="component" value="Unassembled WGS sequence"/>
</dbReference>
<sequence length="118" mass="13504">MAFKDELLALTQDSEPMKLRLLVGPSWSTNLIFFNNHAYHGIPCSPRVVKLDLRYNDNKRAGHKEEYTRIAPVVLEGRCTHHTNFVGLLCRNKANDYAPVLRTRKPDESAFRDAHTLA</sequence>
<dbReference type="EMBL" id="BGZK01001013">
    <property type="protein sequence ID" value="GBP68491.1"/>
    <property type="molecule type" value="Genomic_DNA"/>
</dbReference>
<evidence type="ECO:0000313" key="1">
    <source>
        <dbReference type="EMBL" id="GBP68491.1"/>
    </source>
</evidence>